<feature type="compositionally biased region" description="Acidic residues" evidence="1">
    <location>
        <begin position="69"/>
        <end position="84"/>
    </location>
</feature>
<reference evidence="2 3" key="1">
    <citation type="journal article" date="2018" name="Cell">
        <title>The Chara Genome: Secondary Complexity and Implications for Plant Terrestrialization.</title>
        <authorList>
            <person name="Nishiyama T."/>
            <person name="Sakayama H."/>
            <person name="Vries J.D."/>
            <person name="Buschmann H."/>
            <person name="Saint-Marcoux D."/>
            <person name="Ullrich K.K."/>
            <person name="Haas F.B."/>
            <person name="Vanderstraeten L."/>
            <person name="Becker D."/>
            <person name="Lang D."/>
            <person name="Vosolsobe S."/>
            <person name="Rombauts S."/>
            <person name="Wilhelmsson P.K.I."/>
            <person name="Janitza P."/>
            <person name="Kern R."/>
            <person name="Heyl A."/>
            <person name="Rumpler F."/>
            <person name="Villalobos L.I.A.C."/>
            <person name="Clay J.M."/>
            <person name="Skokan R."/>
            <person name="Toyoda A."/>
            <person name="Suzuki Y."/>
            <person name="Kagoshima H."/>
            <person name="Schijlen E."/>
            <person name="Tajeshwar N."/>
            <person name="Catarino B."/>
            <person name="Hetherington A.J."/>
            <person name="Saltykova A."/>
            <person name="Bonnot C."/>
            <person name="Breuninger H."/>
            <person name="Symeonidi A."/>
            <person name="Radhakrishnan G.V."/>
            <person name="Van Nieuwerburgh F."/>
            <person name="Deforce D."/>
            <person name="Chang C."/>
            <person name="Karol K.G."/>
            <person name="Hedrich R."/>
            <person name="Ulvskov P."/>
            <person name="Glockner G."/>
            <person name="Delwiche C.F."/>
            <person name="Petrasek J."/>
            <person name="Van de Peer Y."/>
            <person name="Friml J."/>
            <person name="Beilby M."/>
            <person name="Dolan L."/>
            <person name="Kohara Y."/>
            <person name="Sugano S."/>
            <person name="Fujiyama A."/>
            <person name="Delaux P.-M."/>
            <person name="Quint M."/>
            <person name="TheiBen G."/>
            <person name="Hagemann M."/>
            <person name="Harholt J."/>
            <person name="Dunand C."/>
            <person name="Zachgo S."/>
            <person name="Langdale J."/>
            <person name="Maumus F."/>
            <person name="Straeten D.V.D."/>
            <person name="Gould S.B."/>
            <person name="Rensing S.A."/>
        </authorList>
    </citation>
    <scope>NUCLEOTIDE SEQUENCE [LARGE SCALE GENOMIC DNA]</scope>
    <source>
        <strain evidence="2 3">S276</strain>
    </source>
</reference>
<protein>
    <submittedName>
        <fullName evidence="2">Uncharacterized protein</fullName>
    </submittedName>
</protein>
<feature type="compositionally biased region" description="Polar residues" evidence="1">
    <location>
        <begin position="449"/>
        <end position="461"/>
    </location>
</feature>
<feature type="compositionally biased region" description="Basic and acidic residues" evidence="1">
    <location>
        <begin position="464"/>
        <end position="474"/>
    </location>
</feature>
<organism evidence="2 3">
    <name type="scientific">Chara braunii</name>
    <name type="common">Braun's stonewort</name>
    <dbReference type="NCBI Taxonomy" id="69332"/>
    <lineage>
        <taxon>Eukaryota</taxon>
        <taxon>Viridiplantae</taxon>
        <taxon>Streptophyta</taxon>
        <taxon>Charophyceae</taxon>
        <taxon>Charales</taxon>
        <taxon>Characeae</taxon>
        <taxon>Chara</taxon>
    </lineage>
</organism>
<feature type="region of interest" description="Disordered" evidence="1">
    <location>
        <begin position="119"/>
        <end position="387"/>
    </location>
</feature>
<feature type="region of interest" description="Disordered" evidence="1">
    <location>
        <begin position="429"/>
        <end position="474"/>
    </location>
</feature>
<comment type="caution">
    <text evidence="2">The sequence shown here is derived from an EMBL/GenBank/DDBJ whole genome shotgun (WGS) entry which is preliminary data.</text>
</comment>
<evidence type="ECO:0000256" key="1">
    <source>
        <dbReference type="SAM" id="MobiDB-lite"/>
    </source>
</evidence>
<feature type="compositionally biased region" description="Basic and acidic residues" evidence="1">
    <location>
        <begin position="213"/>
        <end position="227"/>
    </location>
</feature>
<evidence type="ECO:0000313" key="3">
    <source>
        <dbReference type="Proteomes" id="UP000265515"/>
    </source>
</evidence>
<sequence>MFDPRIRWTGCGLFPEPQSASFTKFPNEQIVAFHDSRPSRARSVRDVFGSRATELRPWPEGRDDVDAAAADDDVADDWTDDDDTLLSRDPTAERVYFTYGGGRDGMDSFTSVIIGGASSTAQASGSSRVGGGRGGRSHVEVGVDDSGELQPQGGLRHTGRRWEVRSDSEAEGEAEDEEVPVRDRRFSPSHHPISAQPEALRHSERLASAAGRDPTHDGEDRGGERTPSDTSIRPCSSSVLRTDDFDVVGLGGSLGDFSVEGRLRASPLDVRTDTDREMEIGGGGGRDVDASGVPEEAVQGEFDDEGQDVAAGSESGGGRRGDEETAGDEGQDVVMGGGSPSGGRGDSETAGDEGQGAVVGGQDTVGVGGDNGPDGDDDDDHGPEDDEYRLALVLRDPTVPPLRPDDTTHPFFDADALAQALTDDPFAHVSRKRGKQRAPGRVYSPPPFTVQTPHWSGSSLSGVRGRESGAGEVG</sequence>
<feature type="compositionally biased region" description="Basic and acidic residues" evidence="1">
    <location>
        <begin position="270"/>
        <end position="279"/>
    </location>
</feature>
<dbReference type="EMBL" id="BFEA01000031">
    <property type="protein sequence ID" value="GBG62722.1"/>
    <property type="molecule type" value="Genomic_DNA"/>
</dbReference>
<dbReference type="Gramene" id="GBG62722">
    <property type="protein sequence ID" value="GBG62722"/>
    <property type="gene ID" value="CBR_g31739"/>
</dbReference>
<feature type="compositionally biased region" description="Acidic residues" evidence="1">
    <location>
        <begin position="169"/>
        <end position="178"/>
    </location>
</feature>
<feature type="compositionally biased region" description="Acidic residues" evidence="1">
    <location>
        <begin position="373"/>
        <end position="387"/>
    </location>
</feature>
<accession>A0A388JY95</accession>
<proteinExistence type="predicted"/>
<feature type="compositionally biased region" description="Gly residues" evidence="1">
    <location>
        <begin position="335"/>
        <end position="344"/>
    </location>
</feature>
<keyword evidence="3" id="KW-1185">Reference proteome</keyword>
<feature type="compositionally biased region" description="Basic and acidic residues" evidence="1">
    <location>
        <begin position="55"/>
        <end position="65"/>
    </location>
</feature>
<dbReference type="AlphaFoldDB" id="A0A388JY95"/>
<gene>
    <name evidence="2" type="ORF">CBR_g31739</name>
</gene>
<feature type="compositionally biased region" description="Basic residues" evidence="1">
    <location>
        <begin position="429"/>
        <end position="438"/>
    </location>
</feature>
<evidence type="ECO:0000313" key="2">
    <source>
        <dbReference type="EMBL" id="GBG62722.1"/>
    </source>
</evidence>
<feature type="compositionally biased region" description="Polar residues" evidence="1">
    <location>
        <begin position="228"/>
        <end position="240"/>
    </location>
</feature>
<dbReference type="Proteomes" id="UP000265515">
    <property type="component" value="Unassembled WGS sequence"/>
</dbReference>
<feature type="region of interest" description="Disordered" evidence="1">
    <location>
        <begin position="55"/>
        <end position="86"/>
    </location>
</feature>
<name>A0A388JY95_CHABU</name>